<gene>
    <name evidence="1" type="ORF">PXEA_LOCUS33325</name>
</gene>
<accession>A0A3S5AX50</accession>
<reference evidence="1" key="1">
    <citation type="submission" date="2018-11" db="EMBL/GenBank/DDBJ databases">
        <authorList>
            <consortium name="Pathogen Informatics"/>
        </authorList>
    </citation>
    <scope>NUCLEOTIDE SEQUENCE</scope>
</reference>
<evidence type="ECO:0000313" key="1">
    <source>
        <dbReference type="EMBL" id="VEL39885.1"/>
    </source>
</evidence>
<comment type="caution">
    <text evidence="1">The sequence shown here is derived from an EMBL/GenBank/DDBJ whole genome shotgun (WGS) entry which is preliminary data.</text>
</comment>
<evidence type="ECO:0000313" key="2">
    <source>
        <dbReference type="Proteomes" id="UP000784294"/>
    </source>
</evidence>
<organism evidence="1 2">
    <name type="scientific">Protopolystoma xenopodis</name>
    <dbReference type="NCBI Taxonomy" id="117903"/>
    <lineage>
        <taxon>Eukaryota</taxon>
        <taxon>Metazoa</taxon>
        <taxon>Spiralia</taxon>
        <taxon>Lophotrochozoa</taxon>
        <taxon>Platyhelminthes</taxon>
        <taxon>Monogenea</taxon>
        <taxon>Polyopisthocotylea</taxon>
        <taxon>Polystomatidea</taxon>
        <taxon>Polystomatidae</taxon>
        <taxon>Protopolystoma</taxon>
    </lineage>
</organism>
<keyword evidence="2" id="KW-1185">Reference proteome</keyword>
<dbReference type="EMBL" id="CAAALY010262879">
    <property type="protein sequence ID" value="VEL39885.1"/>
    <property type="molecule type" value="Genomic_DNA"/>
</dbReference>
<proteinExistence type="predicted"/>
<dbReference type="Proteomes" id="UP000784294">
    <property type="component" value="Unassembled WGS sequence"/>
</dbReference>
<protein>
    <submittedName>
        <fullName evidence="1">Uncharacterized protein</fullName>
    </submittedName>
</protein>
<dbReference type="AlphaFoldDB" id="A0A3S5AX50"/>
<name>A0A3S5AX50_9PLAT</name>
<sequence length="110" mass="12308">MLSEQVRESLKRFAYSGHMLTRTERLEALRQSCATSNPTPSSEGVEPIRCVSRIHRPRIAICSISTHFPTSPTGPCCLMRHKPLPHHINSHTALCYTKNICAISPILVTE</sequence>